<feature type="transmembrane region" description="Helical" evidence="1">
    <location>
        <begin position="7"/>
        <end position="27"/>
    </location>
</feature>
<dbReference type="OrthoDB" id="43833at2"/>
<name>A0A176JZM6_9BACT</name>
<keyword evidence="1" id="KW-1133">Transmembrane helix</keyword>
<dbReference type="InterPro" id="IPR025164">
    <property type="entry name" value="Toastrack_DUF4097"/>
</dbReference>
<reference evidence="3 4" key="1">
    <citation type="submission" date="2014-02" db="EMBL/GenBank/DDBJ databases">
        <title>Kosmotoga genome sequencing.</title>
        <authorList>
            <person name="Pollo S.M."/>
            <person name="Charchuk R."/>
            <person name="Nesbo C.L."/>
        </authorList>
    </citation>
    <scope>NUCLEOTIDE SEQUENCE [LARGE SCALE GENOMIC DNA]</scope>
    <source>
        <strain evidence="3 4">S304</strain>
    </source>
</reference>
<dbReference type="Proteomes" id="UP000077339">
    <property type="component" value="Unassembled WGS sequence"/>
</dbReference>
<evidence type="ECO:0000313" key="3">
    <source>
        <dbReference type="EMBL" id="OAA29469.1"/>
    </source>
</evidence>
<protein>
    <recommendedName>
        <fullName evidence="2">DUF4097 domain-containing protein</fullName>
    </recommendedName>
</protein>
<accession>A0A176JZM6</accession>
<comment type="caution">
    <text evidence="3">The sequence shown here is derived from an EMBL/GenBank/DDBJ whole genome shotgun (WGS) entry which is preliminary data.</text>
</comment>
<dbReference type="Pfam" id="PF13349">
    <property type="entry name" value="DUF4097"/>
    <property type="match status" value="1"/>
</dbReference>
<dbReference type="EMBL" id="JFHK01000018">
    <property type="protein sequence ID" value="OAA29469.1"/>
    <property type="molecule type" value="Genomic_DNA"/>
</dbReference>
<proteinExistence type="predicted"/>
<keyword evidence="1" id="KW-0472">Membrane</keyword>
<dbReference type="STRING" id="1453497.AT15_02000"/>
<organism evidence="3 4">
    <name type="scientific">Kosmotoga arenicorallina S304</name>
    <dbReference type="NCBI Taxonomy" id="1453497"/>
    <lineage>
        <taxon>Bacteria</taxon>
        <taxon>Thermotogati</taxon>
        <taxon>Thermotogota</taxon>
        <taxon>Thermotogae</taxon>
        <taxon>Kosmotogales</taxon>
        <taxon>Kosmotogaceae</taxon>
        <taxon>Kosmotoga</taxon>
    </lineage>
</organism>
<dbReference type="AlphaFoldDB" id="A0A176JZM6"/>
<gene>
    <name evidence="3" type="ORF">AT15_02000</name>
</gene>
<feature type="domain" description="DUF4097" evidence="2">
    <location>
        <begin position="125"/>
        <end position="328"/>
    </location>
</feature>
<keyword evidence="1" id="KW-0812">Transmembrane</keyword>
<evidence type="ECO:0000259" key="2">
    <source>
        <dbReference type="Pfam" id="PF13349"/>
    </source>
</evidence>
<evidence type="ECO:0000313" key="4">
    <source>
        <dbReference type="Proteomes" id="UP000077339"/>
    </source>
</evidence>
<sequence>MKRKSGSVVAGTILAVGLILVGVSFILGPVDFHGFDFEDSSNYQNEYTEIFSNLSSSKVYVDTINGSVHVEGWENNYIQLEVKQRYTGYSENRLEELFKSTKPEVTFLGDYMRIITPRLKKTSFFKSYGVSIILKVPYELVDNVEAKTSNGSLNFSNLNARIIGKTSNGSIYLLKVNGNAELDSSNGKVYASGFTGSLNADTSNASIEVENSQAQVYLKTSNGSIYIRNSSLLGENNTLKTSNGRIVLDSELPSSGQLKLTTSNGGIELAIPHGTGAVIDADTSNGRVILDNVPILATSIEKTSVNGSIYGGGNLYISLNTSNSNIKISEK</sequence>
<evidence type="ECO:0000256" key="1">
    <source>
        <dbReference type="SAM" id="Phobius"/>
    </source>
</evidence>
<keyword evidence="4" id="KW-1185">Reference proteome</keyword>
<dbReference type="RefSeq" id="WP_068348155.1">
    <property type="nucleotide sequence ID" value="NZ_JFHK01000018.1"/>
</dbReference>
<dbReference type="PATRIC" id="fig|1453497.3.peg.398"/>